<evidence type="ECO:0000256" key="1">
    <source>
        <dbReference type="SAM" id="MobiDB-lite"/>
    </source>
</evidence>
<gene>
    <name evidence="2" type="ORF">HJG60_011731</name>
</gene>
<name>A0A833ZYM7_9CHIR</name>
<organism evidence="2 3">
    <name type="scientific">Phyllostomus discolor</name>
    <name type="common">pale spear-nosed bat</name>
    <dbReference type="NCBI Taxonomy" id="89673"/>
    <lineage>
        <taxon>Eukaryota</taxon>
        <taxon>Metazoa</taxon>
        <taxon>Chordata</taxon>
        <taxon>Craniata</taxon>
        <taxon>Vertebrata</taxon>
        <taxon>Euteleostomi</taxon>
        <taxon>Mammalia</taxon>
        <taxon>Eutheria</taxon>
        <taxon>Laurasiatheria</taxon>
        <taxon>Chiroptera</taxon>
        <taxon>Yangochiroptera</taxon>
        <taxon>Phyllostomidae</taxon>
        <taxon>Phyllostominae</taxon>
        <taxon>Phyllostomus</taxon>
    </lineage>
</organism>
<comment type="caution">
    <text evidence="2">The sequence shown here is derived from an EMBL/GenBank/DDBJ whole genome shotgun (WGS) entry which is preliminary data.</text>
</comment>
<feature type="region of interest" description="Disordered" evidence="1">
    <location>
        <begin position="117"/>
        <end position="143"/>
    </location>
</feature>
<accession>A0A833ZYM7</accession>
<dbReference type="Proteomes" id="UP000664940">
    <property type="component" value="Unassembled WGS sequence"/>
</dbReference>
<sequence length="192" mass="20132">MRRSSAKAGGCGLVPPFTPDNGKRVSVRERAQTWPGRRGGGLRLESAWANCTSVCPEPRGEWAPSSSRLTEGSLYLFWGGCCDDDGCPPRPPASVSDSAAVVCVYCQVRSSYPGGVGGGEELASGTEELGKAGPAATPGPSSVSAVRAPSLLAKHSLSRQPPSAVVCALSRFRKSEDLEGFHRYLFSFALSL</sequence>
<protein>
    <submittedName>
        <fullName evidence="2">Uncharacterized protein</fullName>
    </submittedName>
</protein>
<feature type="region of interest" description="Disordered" evidence="1">
    <location>
        <begin position="1"/>
        <end position="23"/>
    </location>
</feature>
<dbReference type="AlphaFoldDB" id="A0A833ZYM7"/>
<evidence type="ECO:0000313" key="2">
    <source>
        <dbReference type="EMBL" id="KAF6100025.1"/>
    </source>
</evidence>
<evidence type="ECO:0000313" key="3">
    <source>
        <dbReference type="Proteomes" id="UP000664940"/>
    </source>
</evidence>
<reference evidence="2 3" key="1">
    <citation type="journal article" date="2020" name="Nature">
        <title>Six reference-quality genomes reveal evolution of bat adaptations.</title>
        <authorList>
            <person name="Jebb D."/>
            <person name="Huang Z."/>
            <person name="Pippel M."/>
            <person name="Hughes G.M."/>
            <person name="Lavrichenko K."/>
            <person name="Devanna P."/>
            <person name="Winkler S."/>
            <person name="Jermiin L.S."/>
            <person name="Skirmuntt E.C."/>
            <person name="Katzourakis A."/>
            <person name="Burkitt-Gray L."/>
            <person name="Ray D.A."/>
            <person name="Sullivan K.A.M."/>
            <person name="Roscito J.G."/>
            <person name="Kirilenko B.M."/>
            <person name="Davalos L.M."/>
            <person name="Corthals A.P."/>
            <person name="Power M.L."/>
            <person name="Jones G."/>
            <person name="Ransome R.D."/>
            <person name="Dechmann D.K.N."/>
            <person name="Locatelli A.G."/>
            <person name="Puechmaille S.J."/>
            <person name="Fedrigo O."/>
            <person name="Jarvis E.D."/>
            <person name="Hiller M."/>
            <person name="Vernes S.C."/>
            <person name="Myers E.W."/>
            <person name="Teeling E.C."/>
        </authorList>
    </citation>
    <scope>NUCLEOTIDE SEQUENCE [LARGE SCALE GENOMIC DNA]</scope>
    <source>
        <strain evidence="2">Bat1K_MPI-CBG_1</strain>
    </source>
</reference>
<proteinExistence type="predicted"/>
<dbReference type="EMBL" id="JABVXQ010000007">
    <property type="protein sequence ID" value="KAF6100025.1"/>
    <property type="molecule type" value="Genomic_DNA"/>
</dbReference>